<dbReference type="Pfam" id="PF01375">
    <property type="entry name" value="Enterotoxin_a"/>
    <property type="match status" value="1"/>
</dbReference>
<evidence type="ECO:0000256" key="1">
    <source>
        <dbReference type="ARBA" id="ARBA00022656"/>
    </source>
</evidence>
<evidence type="ECO:0000256" key="5">
    <source>
        <dbReference type="SAM" id="MobiDB-lite"/>
    </source>
</evidence>
<proteinExistence type="predicted"/>
<evidence type="ECO:0000313" key="8">
    <source>
        <dbReference type="Proteomes" id="UP000031186"/>
    </source>
</evidence>
<comment type="caution">
    <text evidence="7">The sequence shown here is derived from an EMBL/GenBank/DDBJ whole genome shotgun (WGS) entry which is preliminary data.</text>
</comment>
<evidence type="ECO:0000256" key="2">
    <source>
        <dbReference type="ARBA" id="ARBA00022729"/>
    </source>
</evidence>
<keyword evidence="8" id="KW-1185">Reference proteome</keyword>
<dbReference type="SUPFAM" id="SSF56399">
    <property type="entry name" value="ADP-ribosylation"/>
    <property type="match status" value="1"/>
</dbReference>
<keyword evidence="3" id="KW-0843">Virulence</keyword>
<dbReference type="InterPro" id="IPR001144">
    <property type="entry name" value="Enterotoxin_A"/>
</dbReference>
<evidence type="ECO:0000256" key="4">
    <source>
        <dbReference type="ARBA" id="ARBA00023157"/>
    </source>
</evidence>
<accession>A0A0B4F071</accession>
<keyword evidence="1" id="KW-0800">Toxin</keyword>
<keyword evidence="4" id="KW-1015">Disulfide bond</keyword>
<feature type="signal peptide" evidence="6">
    <location>
        <begin position="1"/>
        <end position="20"/>
    </location>
</feature>
<evidence type="ECO:0000313" key="7">
    <source>
        <dbReference type="EMBL" id="KID59266.1"/>
    </source>
</evidence>
<feature type="region of interest" description="Disordered" evidence="5">
    <location>
        <begin position="243"/>
        <end position="283"/>
    </location>
</feature>
<feature type="chain" id="PRO_5002103544" evidence="6">
    <location>
        <begin position="21"/>
        <end position="615"/>
    </location>
</feature>
<dbReference type="VEuPathDB" id="FungiDB:MAN_10821"/>
<dbReference type="EMBL" id="AZNF01000032">
    <property type="protein sequence ID" value="KID59266.1"/>
    <property type="molecule type" value="Genomic_DNA"/>
</dbReference>
<evidence type="ECO:0000256" key="6">
    <source>
        <dbReference type="SAM" id="SignalP"/>
    </source>
</evidence>
<dbReference type="GO" id="GO:0090729">
    <property type="term" value="F:toxin activity"/>
    <property type="evidence" value="ECO:0007669"/>
    <property type="project" value="UniProtKB-KW"/>
</dbReference>
<name>A0A0B4F071_METAF</name>
<reference evidence="7 8" key="1">
    <citation type="journal article" date="2014" name="Proc. Natl. Acad. Sci. U.S.A.">
        <title>Trajectory and genomic determinants of fungal-pathogen speciation and host adaptation.</title>
        <authorList>
            <person name="Hu X."/>
            <person name="Xiao G."/>
            <person name="Zheng P."/>
            <person name="Shang Y."/>
            <person name="Su Y."/>
            <person name="Zhang X."/>
            <person name="Liu X."/>
            <person name="Zhan S."/>
            <person name="St Leger R.J."/>
            <person name="Wang C."/>
        </authorList>
    </citation>
    <scope>NUCLEOTIDE SEQUENCE [LARGE SCALE GENOMIC DNA]</scope>
    <source>
        <strain evidence="7 8">ARSEF 549</strain>
    </source>
</reference>
<organism evidence="7 8">
    <name type="scientific">Metarhizium anisopliae (strain ARSEF 549)</name>
    <dbReference type="NCBI Taxonomy" id="3151832"/>
    <lineage>
        <taxon>Eukaryota</taxon>
        <taxon>Fungi</taxon>
        <taxon>Dikarya</taxon>
        <taxon>Ascomycota</taxon>
        <taxon>Pezizomycotina</taxon>
        <taxon>Sordariomycetes</taxon>
        <taxon>Hypocreomycetidae</taxon>
        <taxon>Hypocreales</taxon>
        <taxon>Clavicipitaceae</taxon>
        <taxon>Metarhizium</taxon>
    </lineage>
</organism>
<feature type="non-terminal residue" evidence="7">
    <location>
        <position position="1"/>
    </location>
</feature>
<dbReference type="AlphaFoldDB" id="A0A0B4F071"/>
<gene>
    <name evidence="7" type="ORF">MAN_10821</name>
</gene>
<keyword evidence="2 6" id="KW-0732">Signal</keyword>
<dbReference type="Proteomes" id="UP000031186">
    <property type="component" value="Unassembled WGS sequence"/>
</dbReference>
<protein>
    <submittedName>
        <fullName evidence="7">Heat-labile enterotoxin, A chain</fullName>
    </submittedName>
</protein>
<sequence>MKYFNAAALSLLLGASLTSTSPTPPEPAHPTSPARLDARQVKQDGLVAFDPDDKASFKPEEAYSPGVPAANNPAAAAAAPKQPPIKYVYRVDSRSLHQIQQIGGFLPWVTSPSNPYAYGLWHHINWYTDLDGDASKPHSQYVSTSESFVVVADMAAKQMGPHVKDKKPVWIHKIHVAANMVDASHVLQTVYETAEEFEVSALGGIFASQIESSVRVPEGYNWQTVVGRSDVESPRTLMKASGGKIPETILQKNPQPAGKPKLPPKKKKGKPAGEASPEHEQATVETWTPDELFDNLVQRVVKGFQNSPEGETLGENPGYQVNADYDSKWNEQTITEGQPQLAGFDDGLPIWDKEPWAQYSTEKTGKDVKKHAFEFMEKLGPKVNWPGNFPLFSENAPEEQEKIKKKQEEELAKKTEAKKVIQGVTKRAVDTLKEVSASSGMTDGMKKVIGVTATAAGGLLFGGLLTAGVAAGAGGGAVAAGGAGVGGASLARAAATLGYEVQPLLDAMKINAVSETEAISALNTKAGNEIAVKAALHSAPKPPTGIPGQGLDAVVALLSKRVNAFAFARLRPRASMEPKTAEEQWVIKALGPSAARGLQAVFEAAVKEVRQELGL</sequence>
<dbReference type="Gene3D" id="3.90.210.10">
    <property type="entry name" value="Heat-Labile Enterotoxin, subunit A"/>
    <property type="match status" value="1"/>
</dbReference>
<dbReference type="HOGENOM" id="CLU_502554_0_0_1"/>
<evidence type="ECO:0000256" key="3">
    <source>
        <dbReference type="ARBA" id="ARBA00023026"/>
    </source>
</evidence>